<dbReference type="SUPFAM" id="SSF53720">
    <property type="entry name" value="ALDH-like"/>
    <property type="match status" value="1"/>
</dbReference>
<dbReference type="Gene3D" id="3.40.309.10">
    <property type="entry name" value="Aldehyde Dehydrogenase, Chain A, domain 2"/>
    <property type="match status" value="1"/>
</dbReference>
<dbReference type="EMBL" id="JAUHPW010000001">
    <property type="protein sequence ID" value="MDN4474667.1"/>
    <property type="molecule type" value="Genomic_DNA"/>
</dbReference>
<dbReference type="PANTHER" id="PTHR11699">
    <property type="entry name" value="ALDEHYDE DEHYDROGENASE-RELATED"/>
    <property type="match status" value="1"/>
</dbReference>
<evidence type="ECO:0000256" key="1">
    <source>
        <dbReference type="ARBA" id="ARBA00009986"/>
    </source>
</evidence>
<comment type="caution">
    <text evidence="5">The sequence shown here is derived from an EMBL/GenBank/DDBJ whole genome shotgun (WGS) entry which is preliminary data.</text>
</comment>
<dbReference type="InterPro" id="IPR015590">
    <property type="entry name" value="Aldehyde_DH_dom"/>
</dbReference>
<organism evidence="5 6">
    <name type="scientific">Demequina litoralis</name>
    <dbReference type="NCBI Taxonomy" id="3051660"/>
    <lineage>
        <taxon>Bacteria</taxon>
        <taxon>Bacillati</taxon>
        <taxon>Actinomycetota</taxon>
        <taxon>Actinomycetes</taxon>
        <taxon>Micrococcales</taxon>
        <taxon>Demequinaceae</taxon>
        <taxon>Demequina</taxon>
    </lineage>
</organism>
<dbReference type="Gene3D" id="3.40.605.10">
    <property type="entry name" value="Aldehyde Dehydrogenase, Chain A, domain 1"/>
    <property type="match status" value="1"/>
</dbReference>
<sequence length="504" mass="52776">MTLVDQTEPAAQMTTRNPVDGSAVATYPVAGAAEVAATVARARAGAEWWRGLSFADRRAHLLHWKSAIAQRADELASVIAAETGKPHGDAVLEVMLTLGHLDWAAKHAKATLKRRKVKAGLVNYNQHATVGYEPYGVVGVIGPWNYPFYTPMGSISYALAAGNAVVFKPSELTPGPAAWIAERWAETVGHDVLTAVTGDRGTGAALVAADVDKIAFTGSTATAKKVMAAAAERLTPIVAECGGSDALLVAADADLDAAADFIVFGGMGNSGQTCAGVERVYVVESVRETLVSKVVDRARRLRTEGADAQYGPMTLPSQVDVVRRHVDDAMRSGTVVLGGADSFRGRVIAPIVVTDVDERSDAVQEETFGPLVIINPVASLDEAVRRANATAYGLTAAVFTRDTAAANRAAAALHVGAVSINSVLGFAGVAALPFGGVKGSGFGRIHGADGLREFSVVKSIARQTRKAALNLLTMDRTEKDMHTAAKMIPMLHGRSKPPRHSTAG</sequence>
<evidence type="ECO:0000256" key="3">
    <source>
        <dbReference type="PIRNR" id="PIRNR036492"/>
    </source>
</evidence>
<evidence type="ECO:0000259" key="4">
    <source>
        <dbReference type="Pfam" id="PF00171"/>
    </source>
</evidence>
<gene>
    <name evidence="5" type="ORF">QQX09_02235</name>
</gene>
<dbReference type="InterPro" id="IPR016161">
    <property type="entry name" value="Ald_DH/histidinol_DH"/>
</dbReference>
<dbReference type="InterPro" id="IPR016162">
    <property type="entry name" value="Ald_DH_N"/>
</dbReference>
<evidence type="ECO:0000313" key="6">
    <source>
        <dbReference type="Proteomes" id="UP001172728"/>
    </source>
</evidence>
<proteinExistence type="inferred from homology"/>
<feature type="domain" description="Aldehyde dehydrogenase" evidence="4">
    <location>
        <begin position="11"/>
        <end position="460"/>
    </location>
</feature>
<evidence type="ECO:0000313" key="5">
    <source>
        <dbReference type="EMBL" id="MDN4474667.1"/>
    </source>
</evidence>
<dbReference type="PIRSF" id="PIRSF036492">
    <property type="entry name" value="ALDH"/>
    <property type="match status" value="1"/>
</dbReference>
<keyword evidence="2 3" id="KW-0560">Oxidoreductase</keyword>
<comment type="similarity">
    <text evidence="1 3">Belongs to the aldehyde dehydrogenase family.</text>
</comment>
<keyword evidence="6" id="KW-1185">Reference proteome</keyword>
<protein>
    <recommendedName>
        <fullName evidence="3">Aldehyde dehydrogenase</fullName>
    </recommendedName>
</protein>
<dbReference type="RefSeq" id="WP_301131065.1">
    <property type="nucleotide sequence ID" value="NZ_JAUHPW010000001.1"/>
</dbReference>
<name>A0ABT8G6P4_9MICO</name>
<reference evidence="5" key="1">
    <citation type="submission" date="2023-06" db="EMBL/GenBank/DDBJ databases">
        <title>Sysu t00192.</title>
        <authorList>
            <person name="Gao L."/>
            <person name="Fang B.-Z."/>
            <person name="Li W.-J."/>
        </authorList>
    </citation>
    <scope>NUCLEOTIDE SEQUENCE</scope>
    <source>
        <strain evidence="5">SYSU T00192</strain>
    </source>
</reference>
<accession>A0ABT8G6P4</accession>
<dbReference type="Proteomes" id="UP001172728">
    <property type="component" value="Unassembled WGS sequence"/>
</dbReference>
<dbReference type="CDD" id="cd07099">
    <property type="entry name" value="ALDH_DDALDH"/>
    <property type="match status" value="1"/>
</dbReference>
<dbReference type="InterPro" id="IPR016163">
    <property type="entry name" value="Ald_DH_C"/>
</dbReference>
<dbReference type="Pfam" id="PF00171">
    <property type="entry name" value="Aldedh"/>
    <property type="match status" value="1"/>
</dbReference>
<evidence type="ECO:0000256" key="2">
    <source>
        <dbReference type="ARBA" id="ARBA00023002"/>
    </source>
</evidence>
<dbReference type="InterPro" id="IPR012394">
    <property type="entry name" value="Aldehyde_DH_NAD(P)"/>
</dbReference>